<evidence type="ECO:0000313" key="2">
    <source>
        <dbReference type="Proteomes" id="UP001363151"/>
    </source>
</evidence>
<proteinExistence type="predicted"/>
<organism evidence="1 2">
    <name type="scientific">Aureococcus anophagefferens</name>
    <name type="common">Harmful bloom alga</name>
    <dbReference type="NCBI Taxonomy" id="44056"/>
    <lineage>
        <taxon>Eukaryota</taxon>
        <taxon>Sar</taxon>
        <taxon>Stramenopiles</taxon>
        <taxon>Ochrophyta</taxon>
        <taxon>Pelagophyceae</taxon>
        <taxon>Pelagomonadales</taxon>
        <taxon>Pelagomonadaceae</taxon>
        <taxon>Aureococcus</taxon>
    </lineage>
</organism>
<reference evidence="1 2" key="1">
    <citation type="submission" date="2024-03" db="EMBL/GenBank/DDBJ databases">
        <title>Aureococcus anophagefferens CCMP1851 and Kratosvirus quantuckense: Draft genome of a second virus-susceptible host strain in the model system.</title>
        <authorList>
            <person name="Chase E."/>
            <person name="Truchon A.R."/>
            <person name="Schepens W."/>
            <person name="Wilhelm S.W."/>
        </authorList>
    </citation>
    <scope>NUCLEOTIDE SEQUENCE [LARGE SCALE GENOMIC DNA]</scope>
    <source>
        <strain evidence="1 2">CCMP1851</strain>
    </source>
</reference>
<evidence type="ECO:0008006" key="3">
    <source>
        <dbReference type="Google" id="ProtNLM"/>
    </source>
</evidence>
<gene>
    <name evidence="1" type="ORF">SO694_00040284</name>
</gene>
<comment type="caution">
    <text evidence="1">The sequence shown here is derived from an EMBL/GenBank/DDBJ whole genome shotgun (WGS) entry which is preliminary data.</text>
</comment>
<dbReference type="Proteomes" id="UP001363151">
    <property type="component" value="Unassembled WGS sequence"/>
</dbReference>
<dbReference type="EMBL" id="JBBJCI010000087">
    <property type="protein sequence ID" value="KAK7248745.1"/>
    <property type="molecule type" value="Genomic_DNA"/>
</dbReference>
<protein>
    <recommendedName>
        <fullName evidence="3">Disintegrin domain-containing protein</fullName>
    </recommendedName>
</protein>
<name>A0ABR1G602_AURAN</name>
<evidence type="ECO:0000313" key="1">
    <source>
        <dbReference type="EMBL" id="KAK7248745.1"/>
    </source>
</evidence>
<sequence length="169" mass="17841">MTGTFPTEIGQLTALLGLRVPPASPTPGAARDRPSAYLEDNKITGTFPLALCDAEHCSAKSGNDLVAPCGTTGCCDLASRPAACSSSGGGDACSGLAKKTCKKSAGCAYKKKTCISCSELSKKKCKKTDGCDYKKKQCTYSCSRLLKKRCKKTDGCKYKKKKDKCLAKK</sequence>
<accession>A0ABR1G602</accession>
<keyword evidence="2" id="KW-1185">Reference proteome</keyword>